<dbReference type="dictyBase" id="DDB_G0285035"/>
<dbReference type="EMBL" id="AAFI02000073">
    <property type="protein sequence ID" value="EAL64981.1"/>
    <property type="molecule type" value="Genomic_DNA"/>
</dbReference>
<gene>
    <name evidence="1" type="ORF">DDB_G0285035</name>
</gene>
<dbReference type="PaxDb" id="44689-DDB0186337"/>
<organism evidence="1 2">
    <name type="scientific">Dictyostelium discoideum</name>
    <name type="common">Social amoeba</name>
    <dbReference type="NCBI Taxonomy" id="44689"/>
    <lineage>
        <taxon>Eukaryota</taxon>
        <taxon>Amoebozoa</taxon>
        <taxon>Evosea</taxon>
        <taxon>Eumycetozoa</taxon>
        <taxon>Dictyostelia</taxon>
        <taxon>Dictyosteliales</taxon>
        <taxon>Dictyosteliaceae</taxon>
        <taxon>Dictyostelium</taxon>
    </lineage>
</organism>
<dbReference type="InParanoid" id="Q54NQ6"/>
<dbReference type="VEuPathDB" id="AmoebaDB:DDB_G0285035"/>
<reference evidence="1 2" key="1">
    <citation type="journal article" date="2005" name="Nature">
        <title>The genome of the social amoeba Dictyostelium discoideum.</title>
        <authorList>
            <consortium name="The Dictyostelium discoideum Sequencing Consortium"/>
            <person name="Eichinger L."/>
            <person name="Pachebat J.A."/>
            <person name="Glockner G."/>
            <person name="Rajandream M.A."/>
            <person name="Sucgang R."/>
            <person name="Berriman M."/>
            <person name="Song J."/>
            <person name="Olsen R."/>
            <person name="Szafranski K."/>
            <person name="Xu Q."/>
            <person name="Tunggal B."/>
            <person name="Kummerfeld S."/>
            <person name="Madera M."/>
            <person name="Konfortov B.A."/>
            <person name="Rivero F."/>
            <person name="Bankier A.T."/>
            <person name="Lehmann R."/>
            <person name="Hamlin N."/>
            <person name="Davies R."/>
            <person name="Gaudet P."/>
            <person name="Fey P."/>
            <person name="Pilcher K."/>
            <person name="Chen G."/>
            <person name="Saunders D."/>
            <person name="Sodergren E."/>
            <person name="Davis P."/>
            <person name="Kerhornou A."/>
            <person name="Nie X."/>
            <person name="Hall N."/>
            <person name="Anjard C."/>
            <person name="Hemphill L."/>
            <person name="Bason N."/>
            <person name="Farbrother P."/>
            <person name="Desany B."/>
            <person name="Just E."/>
            <person name="Morio T."/>
            <person name="Rost R."/>
            <person name="Churcher C."/>
            <person name="Cooper J."/>
            <person name="Haydock S."/>
            <person name="van Driessche N."/>
            <person name="Cronin A."/>
            <person name="Goodhead I."/>
            <person name="Muzny D."/>
            <person name="Mourier T."/>
            <person name="Pain A."/>
            <person name="Lu M."/>
            <person name="Harper D."/>
            <person name="Lindsay R."/>
            <person name="Hauser H."/>
            <person name="James K."/>
            <person name="Quiles M."/>
            <person name="Madan Babu M."/>
            <person name="Saito T."/>
            <person name="Buchrieser C."/>
            <person name="Wardroper A."/>
            <person name="Felder M."/>
            <person name="Thangavelu M."/>
            <person name="Johnson D."/>
            <person name="Knights A."/>
            <person name="Loulseged H."/>
            <person name="Mungall K."/>
            <person name="Oliver K."/>
            <person name="Price C."/>
            <person name="Quail M.A."/>
            <person name="Urushihara H."/>
            <person name="Hernandez J."/>
            <person name="Rabbinowitsch E."/>
            <person name="Steffen D."/>
            <person name="Sanders M."/>
            <person name="Ma J."/>
            <person name="Kohara Y."/>
            <person name="Sharp S."/>
            <person name="Simmonds M."/>
            <person name="Spiegler S."/>
            <person name="Tivey A."/>
            <person name="Sugano S."/>
            <person name="White B."/>
            <person name="Walker D."/>
            <person name="Woodward J."/>
            <person name="Winckler T."/>
            <person name="Tanaka Y."/>
            <person name="Shaulsky G."/>
            <person name="Schleicher M."/>
            <person name="Weinstock G."/>
            <person name="Rosenthal A."/>
            <person name="Cox E.C."/>
            <person name="Chisholm R.L."/>
            <person name="Gibbs R."/>
            <person name="Loomis W.F."/>
            <person name="Platzer M."/>
            <person name="Kay R.R."/>
            <person name="Williams J."/>
            <person name="Dear P.H."/>
            <person name="Noegel A.A."/>
            <person name="Barrell B."/>
            <person name="Kuspa A."/>
        </authorList>
    </citation>
    <scope>NUCLEOTIDE SEQUENCE [LARGE SCALE GENOMIC DNA]</scope>
    <source>
        <strain evidence="1 2">AX4</strain>
    </source>
</reference>
<dbReference type="PhylomeDB" id="Q54NQ6"/>
<evidence type="ECO:0000313" key="2">
    <source>
        <dbReference type="Proteomes" id="UP000002195"/>
    </source>
</evidence>
<dbReference type="GeneID" id="8624930"/>
<dbReference type="HOGENOM" id="CLU_2201988_0_0_1"/>
<dbReference type="KEGG" id="ddi:DDB_G0285035"/>
<accession>Q54NQ6</accession>
<dbReference type="RefSeq" id="XP_640011.1">
    <property type="nucleotide sequence ID" value="XM_634919.1"/>
</dbReference>
<name>Q54NQ6_DICDI</name>
<proteinExistence type="predicted"/>
<dbReference type="Proteomes" id="UP000002195">
    <property type="component" value="Unassembled WGS sequence"/>
</dbReference>
<protein>
    <submittedName>
        <fullName evidence="1">Uncharacterized protein</fullName>
    </submittedName>
</protein>
<evidence type="ECO:0000313" key="1">
    <source>
        <dbReference type="EMBL" id="EAL64981.1"/>
    </source>
</evidence>
<dbReference type="AlphaFoldDB" id="Q54NQ6"/>
<sequence>MNFFDKLKGELNLGEEELNKKTIQIRLFYPHTLELNSNSTKLIDNFIVNGTLNIVRRQKGITVFGRILKEKFTLLHECYSTFKYEDFPLQKFILYTPGYHYVHFYTFI</sequence>
<keyword evidence="2" id="KW-1185">Reference proteome</keyword>
<comment type="caution">
    <text evidence="1">The sequence shown here is derived from an EMBL/GenBank/DDBJ whole genome shotgun (WGS) entry which is preliminary data.</text>
</comment>